<keyword evidence="3 7" id="KW-0812">Transmembrane</keyword>
<feature type="region of interest" description="Disordered" evidence="6">
    <location>
        <begin position="349"/>
        <end position="379"/>
    </location>
</feature>
<dbReference type="NCBIfam" id="TIGR00765">
    <property type="entry name" value="yihY_not_rbn"/>
    <property type="match status" value="1"/>
</dbReference>
<dbReference type="PANTHER" id="PTHR30213">
    <property type="entry name" value="INNER MEMBRANE PROTEIN YHJD"/>
    <property type="match status" value="1"/>
</dbReference>
<feature type="compositionally biased region" description="Basic and acidic residues" evidence="6">
    <location>
        <begin position="43"/>
        <end position="74"/>
    </location>
</feature>
<evidence type="ECO:0000256" key="1">
    <source>
        <dbReference type="ARBA" id="ARBA00004651"/>
    </source>
</evidence>
<evidence type="ECO:0000313" key="9">
    <source>
        <dbReference type="Proteomes" id="UP000295122"/>
    </source>
</evidence>
<evidence type="ECO:0000256" key="4">
    <source>
        <dbReference type="ARBA" id="ARBA00022989"/>
    </source>
</evidence>
<dbReference type="EMBL" id="SNZR01000011">
    <property type="protein sequence ID" value="TDR93244.1"/>
    <property type="molecule type" value="Genomic_DNA"/>
</dbReference>
<evidence type="ECO:0000256" key="7">
    <source>
        <dbReference type="SAM" id="Phobius"/>
    </source>
</evidence>
<dbReference type="PANTHER" id="PTHR30213:SF0">
    <property type="entry name" value="UPF0761 MEMBRANE PROTEIN YIHY"/>
    <property type="match status" value="1"/>
</dbReference>
<dbReference type="Pfam" id="PF03631">
    <property type="entry name" value="Virul_fac_BrkB"/>
    <property type="match status" value="1"/>
</dbReference>
<dbReference type="OrthoDB" id="9781030at2"/>
<comment type="subcellular location">
    <subcellularLocation>
        <location evidence="1">Cell membrane</location>
        <topology evidence="1">Multi-pass membrane protein</topology>
    </subcellularLocation>
</comment>
<organism evidence="8 9">
    <name type="scientific">Enterovirga rhinocerotis</name>
    <dbReference type="NCBI Taxonomy" id="1339210"/>
    <lineage>
        <taxon>Bacteria</taxon>
        <taxon>Pseudomonadati</taxon>
        <taxon>Pseudomonadota</taxon>
        <taxon>Alphaproteobacteria</taxon>
        <taxon>Hyphomicrobiales</taxon>
        <taxon>Methylobacteriaceae</taxon>
        <taxon>Enterovirga</taxon>
    </lineage>
</organism>
<protein>
    <submittedName>
        <fullName evidence="8">Membrane protein</fullName>
    </submittedName>
</protein>
<feature type="transmembrane region" description="Helical" evidence="7">
    <location>
        <begin position="100"/>
        <end position="129"/>
    </location>
</feature>
<feature type="transmembrane region" description="Helical" evidence="7">
    <location>
        <begin position="250"/>
        <end position="272"/>
    </location>
</feature>
<dbReference type="InterPro" id="IPR017039">
    <property type="entry name" value="Virul_fac_BrkB"/>
</dbReference>
<feature type="region of interest" description="Disordered" evidence="6">
    <location>
        <begin position="40"/>
        <end position="76"/>
    </location>
</feature>
<keyword evidence="2" id="KW-1003">Cell membrane</keyword>
<name>A0A4R7C450_9HYPH</name>
<keyword evidence="5 7" id="KW-0472">Membrane</keyword>
<keyword evidence="9" id="KW-1185">Reference proteome</keyword>
<feature type="transmembrane region" description="Helical" evidence="7">
    <location>
        <begin position="321"/>
        <end position="342"/>
    </location>
</feature>
<evidence type="ECO:0000256" key="3">
    <source>
        <dbReference type="ARBA" id="ARBA00022692"/>
    </source>
</evidence>
<evidence type="ECO:0000256" key="5">
    <source>
        <dbReference type="ARBA" id="ARBA00023136"/>
    </source>
</evidence>
<feature type="transmembrane region" description="Helical" evidence="7">
    <location>
        <begin position="12"/>
        <end position="34"/>
    </location>
</feature>
<gene>
    <name evidence="8" type="ORF">EV668_0500</name>
</gene>
<accession>A0A4R7C450</accession>
<dbReference type="RefSeq" id="WP_133768263.1">
    <property type="nucleotide sequence ID" value="NZ_SNZR01000011.1"/>
</dbReference>
<dbReference type="GO" id="GO:0005886">
    <property type="term" value="C:plasma membrane"/>
    <property type="evidence" value="ECO:0007669"/>
    <property type="project" value="UniProtKB-SubCell"/>
</dbReference>
<feature type="transmembrane region" description="Helical" evidence="7">
    <location>
        <begin position="208"/>
        <end position="238"/>
    </location>
</feature>
<feature type="transmembrane region" description="Helical" evidence="7">
    <location>
        <begin position="168"/>
        <end position="187"/>
    </location>
</feature>
<evidence type="ECO:0000256" key="6">
    <source>
        <dbReference type="SAM" id="MobiDB-lite"/>
    </source>
</evidence>
<evidence type="ECO:0000256" key="2">
    <source>
        <dbReference type="ARBA" id="ARBA00022475"/>
    </source>
</evidence>
<keyword evidence="4 7" id="KW-1133">Transmembrane helix</keyword>
<dbReference type="AlphaFoldDB" id="A0A4R7C450"/>
<reference evidence="8 9" key="1">
    <citation type="submission" date="2019-03" db="EMBL/GenBank/DDBJ databases">
        <title>Genomic Encyclopedia of Type Strains, Phase IV (KMG-IV): sequencing the most valuable type-strain genomes for metagenomic binning, comparative biology and taxonomic classification.</title>
        <authorList>
            <person name="Goeker M."/>
        </authorList>
    </citation>
    <scope>NUCLEOTIDE SEQUENCE [LARGE SCALE GENOMIC DNA]</scope>
    <source>
        <strain evidence="8 9">DSM 25903</strain>
    </source>
</reference>
<feature type="transmembrane region" description="Helical" evidence="7">
    <location>
        <begin position="284"/>
        <end position="309"/>
    </location>
</feature>
<evidence type="ECO:0000313" key="8">
    <source>
        <dbReference type="EMBL" id="TDR93244.1"/>
    </source>
</evidence>
<comment type="caution">
    <text evidence="8">The sequence shown here is derived from an EMBL/GenBank/DDBJ whole genome shotgun (WGS) entry which is preliminary data.</text>
</comment>
<sequence>MPDPSSSPVSSQAGGSLSASVGTLAAAFAIVGAARLMGGASRRPVEAGDPVKPRGGQDEWTTRAAEPGRGRQAEHPVAIPPRGWWDIASRVFDSISRDRILAVAAGVAFYGLLALFPAIGAFVALYGLVADPATIAGHLTALSGFLPDGAIDIVGEQVKRLASGGETALGVTFFVSFGISLWSANAGMKAMFDALNVAYREEEKRNIVVLNLWSLAFTFAAIAFLVLALVAVVVIPVVLQFVGLGSMAGWIVWAGRWPALALLTFVAISILYRYGASRRRARWLWLSPGAIFATLGWMGVSMLFSWYVANFGSYNETYGSLGAVIGFMTWMWLSATVVLVGAEISAETEHQTARDTTDGPPRPIGKRGARMADSIGVGQ</sequence>
<dbReference type="Proteomes" id="UP000295122">
    <property type="component" value="Unassembled WGS sequence"/>
</dbReference>
<proteinExistence type="predicted"/>